<dbReference type="KEGG" id="dmp:FAK_01120"/>
<dbReference type="AlphaFoldDB" id="A0AAU9EGF7"/>
<dbReference type="EMBL" id="AP028679">
    <property type="protein sequence ID" value="BEQ13046.1"/>
    <property type="molecule type" value="Genomic_DNA"/>
</dbReference>
<protein>
    <submittedName>
        <fullName evidence="1">Uncharacterized protein</fullName>
    </submittedName>
</protein>
<name>A0AAU9EGF7_9BACT</name>
<dbReference type="Proteomes" id="UP001366166">
    <property type="component" value="Chromosome"/>
</dbReference>
<reference evidence="2" key="1">
    <citation type="journal article" date="2023" name="Arch. Microbiol.">
        <title>Desulfoferula mesophilus gen. nov. sp. nov., a mesophilic sulfate-reducing bacterium isolated from a brackish lake sediment.</title>
        <authorList>
            <person name="Watanabe T."/>
            <person name="Yabe T."/>
            <person name="Tsuji J.M."/>
            <person name="Fukui M."/>
        </authorList>
    </citation>
    <scope>NUCLEOTIDE SEQUENCE [LARGE SCALE GENOMIC DNA]</scope>
    <source>
        <strain evidence="2">12FAK</strain>
    </source>
</reference>
<gene>
    <name evidence="1" type="ORF">FAK_01120</name>
</gene>
<organism evidence="1 2">
    <name type="scientific">Desulfoferula mesophila</name>
    <dbReference type="NCBI Taxonomy" id="3058419"/>
    <lineage>
        <taxon>Bacteria</taxon>
        <taxon>Pseudomonadati</taxon>
        <taxon>Thermodesulfobacteriota</taxon>
        <taxon>Desulfarculia</taxon>
        <taxon>Desulfarculales</taxon>
        <taxon>Desulfarculaceae</taxon>
        <taxon>Desulfoferula</taxon>
    </lineage>
</organism>
<evidence type="ECO:0000313" key="1">
    <source>
        <dbReference type="EMBL" id="BEQ13046.1"/>
    </source>
</evidence>
<proteinExistence type="predicted"/>
<keyword evidence="2" id="KW-1185">Reference proteome</keyword>
<dbReference type="RefSeq" id="WP_338604271.1">
    <property type="nucleotide sequence ID" value="NZ_AP028679.1"/>
</dbReference>
<sequence length="172" mass="18745">MFEISQEFNRARRDRGLKPVLLFSLVNAFGQRVYASRHPRDEELGLAAPTLADGRFLADGSRSAGQGSLTLLERGARVLALGKLRETLTAGGEVLAGLRQEEADSLSVTLANDSGSLVFSRLEARENLLGAVGELMVGWPGIPGRDYLRRYRGKVSAYSLNETRLTLTLQAL</sequence>
<accession>A0AAU9EGF7</accession>
<evidence type="ECO:0000313" key="2">
    <source>
        <dbReference type="Proteomes" id="UP001366166"/>
    </source>
</evidence>